<evidence type="ECO:0000313" key="1">
    <source>
        <dbReference type="EMBL" id="CDK24885.1"/>
    </source>
</evidence>
<proteinExistence type="predicted"/>
<dbReference type="HOGENOM" id="CLU_2277907_0_0_1"/>
<dbReference type="RefSeq" id="XP_022456900.1">
    <property type="nucleotide sequence ID" value="XM_022605431.1"/>
</dbReference>
<reference evidence="1" key="1">
    <citation type="submission" date="2013-12" db="EMBL/GenBank/DDBJ databases">
        <authorList>
            <person name="Genoscope - CEA"/>
        </authorList>
    </citation>
    <scope>NUCLEOTIDE SEQUENCE</scope>
    <source>
        <strain evidence="1">CBS 1993</strain>
    </source>
</reference>
<dbReference type="Proteomes" id="UP000019384">
    <property type="component" value="Unassembled WGS sequence"/>
</dbReference>
<keyword evidence="2" id="KW-1185">Reference proteome</keyword>
<dbReference type="GeneID" id="34518288"/>
<reference evidence="1" key="2">
    <citation type="submission" date="2014-02" db="EMBL/GenBank/DDBJ databases">
        <title>Complete DNA sequence of /Kuraishia capsulata/ illustrates novel genomic features among budding yeasts (/Saccharomycotina/).</title>
        <authorList>
            <person name="Morales L."/>
            <person name="Noel B."/>
            <person name="Porcel B."/>
            <person name="Marcet-Houben M."/>
            <person name="Hullo M-F."/>
            <person name="Sacerdot C."/>
            <person name="Tekaia F."/>
            <person name="Leh-Louis V."/>
            <person name="Despons L."/>
            <person name="Khanna V."/>
            <person name="Aury J-M."/>
            <person name="Barbe V."/>
            <person name="Couloux A."/>
            <person name="Labadie K."/>
            <person name="Pelletier E."/>
            <person name="Souciet J-L."/>
            <person name="Boekhout T."/>
            <person name="Gabaldon T."/>
            <person name="Wincker P."/>
            <person name="Dujon B."/>
        </authorList>
    </citation>
    <scope>NUCLEOTIDE SEQUENCE</scope>
    <source>
        <strain evidence="1">CBS 1993</strain>
    </source>
</reference>
<organism evidence="1 2">
    <name type="scientific">Kuraishia capsulata CBS 1993</name>
    <dbReference type="NCBI Taxonomy" id="1382522"/>
    <lineage>
        <taxon>Eukaryota</taxon>
        <taxon>Fungi</taxon>
        <taxon>Dikarya</taxon>
        <taxon>Ascomycota</taxon>
        <taxon>Saccharomycotina</taxon>
        <taxon>Pichiomycetes</taxon>
        <taxon>Pichiales</taxon>
        <taxon>Pichiaceae</taxon>
        <taxon>Kuraishia</taxon>
    </lineage>
</organism>
<sequence>MGNRDRRYQTFPRQSHQITYLARLLKRIPVSSVWKTDTKQLNCRYWNVIRDKTVLGRCTSIARRPISFPISKLEARYIKMPYKRCLVAFQWSLVNLILDKNI</sequence>
<name>W6MSY8_9ASCO</name>
<protein>
    <submittedName>
        <fullName evidence="1">Uncharacterized protein</fullName>
    </submittedName>
</protein>
<accession>W6MSY8</accession>
<dbReference type="AlphaFoldDB" id="W6MSY8"/>
<evidence type="ECO:0000313" key="2">
    <source>
        <dbReference type="Proteomes" id="UP000019384"/>
    </source>
</evidence>
<dbReference type="EMBL" id="HG793125">
    <property type="protein sequence ID" value="CDK24885.1"/>
    <property type="molecule type" value="Genomic_DNA"/>
</dbReference>
<gene>
    <name evidence="1" type="ORF">KUCA_T00000852001</name>
</gene>